<keyword evidence="3" id="KW-1185">Reference proteome</keyword>
<feature type="compositionally biased region" description="Polar residues" evidence="1">
    <location>
        <begin position="29"/>
        <end position="45"/>
    </location>
</feature>
<dbReference type="InterPro" id="IPR021514">
    <property type="entry name" value="DUF3176"/>
</dbReference>
<dbReference type="Pfam" id="PF11374">
    <property type="entry name" value="DUF3176"/>
    <property type="match status" value="1"/>
</dbReference>
<organism evidence="2 3">
    <name type="scientific">Thyridium curvatum</name>
    <dbReference type="NCBI Taxonomy" id="1093900"/>
    <lineage>
        <taxon>Eukaryota</taxon>
        <taxon>Fungi</taxon>
        <taxon>Dikarya</taxon>
        <taxon>Ascomycota</taxon>
        <taxon>Pezizomycotina</taxon>
        <taxon>Sordariomycetes</taxon>
        <taxon>Sordariomycetidae</taxon>
        <taxon>Thyridiales</taxon>
        <taxon>Thyridiaceae</taxon>
        <taxon>Thyridium</taxon>
    </lineage>
</organism>
<evidence type="ECO:0000256" key="1">
    <source>
        <dbReference type="SAM" id="MobiDB-lite"/>
    </source>
</evidence>
<reference evidence="2 3" key="1">
    <citation type="submission" date="2019-06" db="EMBL/GenBank/DDBJ databases">
        <title>Draft genome sequence of the filamentous fungus Phialemoniopsis curvata isolated from diesel fuel.</title>
        <authorList>
            <person name="Varaljay V.A."/>
            <person name="Lyon W.J."/>
            <person name="Crouch A.L."/>
            <person name="Drake C.E."/>
            <person name="Hollomon J.M."/>
            <person name="Nadeau L.J."/>
            <person name="Nunn H.S."/>
            <person name="Stevenson B.S."/>
            <person name="Bojanowski C.L."/>
            <person name="Crookes-Goodson W.J."/>
        </authorList>
    </citation>
    <scope>NUCLEOTIDE SEQUENCE [LARGE SCALE GENOMIC DNA]</scope>
    <source>
        <strain evidence="2 3">D216</strain>
    </source>
</reference>
<dbReference type="STRING" id="1093900.A0A507B0S0"/>
<dbReference type="Proteomes" id="UP000319257">
    <property type="component" value="Unassembled WGS sequence"/>
</dbReference>
<protein>
    <submittedName>
        <fullName evidence="2">Uncharacterized protein</fullName>
    </submittedName>
</protein>
<feature type="region of interest" description="Disordered" evidence="1">
    <location>
        <begin position="1"/>
        <end position="79"/>
    </location>
</feature>
<dbReference type="InParanoid" id="A0A507B0S0"/>
<proteinExistence type="predicted"/>
<sequence length="271" mass="29366">MNSSAVQLLELRHSSERPGTPRSPPLYGSNHSNESARTISSTSENEAPGRVQSESPTRVGSPPESPGSRQSRAEYTETQRPKHGWLSFSRANDAWTYEIANMILSTVCLGVIVGILSGVNGKALLSWTLPIQPNSLISIFAVITKASLVFPMADCASQQKWMLFSGSRPNSLIRFEQFDGASRGPWGSLLLLWHRRLESLPGSILAFLTVLALAIDPFAQQIIHISERTTPDDGASASTFLAPAYNSGLVTYRTTPGEPSTCRTGPELALI</sequence>
<accession>A0A507B0S0</accession>
<comment type="caution">
    <text evidence="2">The sequence shown here is derived from an EMBL/GenBank/DDBJ whole genome shotgun (WGS) entry which is preliminary data.</text>
</comment>
<name>A0A507B0S0_9PEZI</name>
<dbReference type="GeneID" id="41973411"/>
<dbReference type="RefSeq" id="XP_030995204.1">
    <property type="nucleotide sequence ID" value="XM_031140543.1"/>
</dbReference>
<dbReference type="EMBL" id="SKBQ01000033">
    <property type="protein sequence ID" value="TPX13493.1"/>
    <property type="molecule type" value="Genomic_DNA"/>
</dbReference>
<evidence type="ECO:0000313" key="3">
    <source>
        <dbReference type="Proteomes" id="UP000319257"/>
    </source>
</evidence>
<dbReference type="OrthoDB" id="5376804at2759"/>
<evidence type="ECO:0000313" key="2">
    <source>
        <dbReference type="EMBL" id="TPX13493.1"/>
    </source>
</evidence>
<dbReference type="PANTHER" id="PTHR35394:SF5">
    <property type="entry name" value="DUF3176 DOMAIN-CONTAINING PROTEIN"/>
    <property type="match status" value="1"/>
</dbReference>
<dbReference type="PANTHER" id="PTHR35394">
    <property type="entry name" value="DUF3176 DOMAIN-CONTAINING PROTEIN"/>
    <property type="match status" value="1"/>
</dbReference>
<gene>
    <name evidence="2" type="ORF">E0L32_005964</name>
</gene>
<dbReference type="AlphaFoldDB" id="A0A507B0S0"/>